<protein>
    <submittedName>
        <fullName evidence="2">Uncharacterized protein</fullName>
    </submittedName>
</protein>
<proteinExistence type="predicted"/>
<dbReference type="AlphaFoldDB" id="A0A0C1ZGB3"/>
<evidence type="ECO:0000256" key="1">
    <source>
        <dbReference type="SAM" id="MobiDB-lite"/>
    </source>
</evidence>
<name>A0A0C1ZGB3_9BACT</name>
<dbReference type="RefSeq" id="WP_052549345.1">
    <property type="nucleotide sequence ID" value="NZ_JMCC02000034.1"/>
</dbReference>
<dbReference type="Proteomes" id="UP000031599">
    <property type="component" value="Unassembled WGS sequence"/>
</dbReference>
<organism evidence="2 3">
    <name type="scientific">Enhygromyxa salina</name>
    <dbReference type="NCBI Taxonomy" id="215803"/>
    <lineage>
        <taxon>Bacteria</taxon>
        <taxon>Pseudomonadati</taxon>
        <taxon>Myxococcota</taxon>
        <taxon>Polyangia</taxon>
        <taxon>Nannocystales</taxon>
        <taxon>Nannocystaceae</taxon>
        <taxon>Enhygromyxa</taxon>
    </lineage>
</organism>
<evidence type="ECO:0000313" key="3">
    <source>
        <dbReference type="Proteomes" id="UP000031599"/>
    </source>
</evidence>
<dbReference type="EMBL" id="JMCC02000034">
    <property type="protein sequence ID" value="KIG16659.1"/>
    <property type="molecule type" value="Genomic_DNA"/>
</dbReference>
<feature type="region of interest" description="Disordered" evidence="1">
    <location>
        <begin position="121"/>
        <end position="149"/>
    </location>
</feature>
<reference evidence="2 3" key="1">
    <citation type="submission" date="2014-12" db="EMBL/GenBank/DDBJ databases">
        <title>Genome assembly of Enhygromyxa salina DSM 15201.</title>
        <authorList>
            <person name="Sharma G."/>
            <person name="Subramanian S."/>
        </authorList>
    </citation>
    <scope>NUCLEOTIDE SEQUENCE [LARGE SCALE GENOMIC DNA]</scope>
    <source>
        <strain evidence="2 3">DSM 15201</strain>
    </source>
</reference>
<gene>
    <name evidence="2" type="ORF">DB30_04278</name>
</gene>
<accession>A0A0C1ZGB3</accession>
<comment type="caution">
    <text evidence="2">The sequence shown here is derived from an EMBL/GenBank/DDBJ whole genome shotgun (WGS) entry which is preliminary data.</text>
</comment>
<evidence type="ECO:0000313" key="2">
    <source>
        <dbReference type="EMBL" id="KIG16659.1"/>
    </source>
</evidence>
<sequence length="165" mass="17996">MAVRRLYDRVKFAESKLDDPTPVFAVVGARMHEILHLLFHPTDIELQGCMISMIRRVGMDAAAIDRLLSQQASWRPMGENRFAEALAKAEELTKVVEDGLLELLECGTSASSPGWVVAPSLGRSRRQSTADALRRAEARGNPRAGDSASMIEKRLSAAEGAVPVP</sequence>